<dbReference type="Proteomes" id="UP001500752">
    <property type="component" value="Unassembled WGS sequence"/>
</dbReference>
<gene>
    <name evidence="3" type="ORF">GCM10023081_39950</name>
</gene>
<dbReference type="InterPro" id="IPR001584">
    <property type="entry name" value="Integrase_cat-core"/>
</dbReference>
<dbReference type="SUPFAM" id="SSF53098">
    <property type="entry name" value="Ribonuclease H-like"/>
    <property type="match status" value="1"/>
</dbReference>
<feature type="compositionally biased region" description="Polar residues" evidence="1">
    <location>
        <begin position="39"/>
        <end position="53"/>
    </location>
</feature>
<feature type="region of interest" description="Disordered" evidence="1">
    <location>
        <begin position="27"/>
        <end position="60"/>
    </location>
</feature>
<dbReference type="PROSITE" id="PS50994">
    <property type="entry name" value="INTEGRASE"/>
    <property type="match status" value="1"/>
</dbReference>
<name>A0ABP7D0P1_9MICC</name>
<sequence>MIRRYEHPYPGSLLHVDVTKFGNIPDGGGHRYAGRHAGSRNSRATANRTGQRTPSRHPRPGTAFVHTVVDDHSRIAYAEIHDDEKAVTAIGVLERAVAWFTARGVTTERVLTDNGSANKSRAWREACTALTKTVIETALDEEMTGHLGYKSMTARPSRPRTCATKPGPIPY</sequence>
<evidence type="ECO:0000313" key="3">
    <source>
        <dbReference type="EMBL" id="GAA3699071.1"/>
    </source>
</evidence>
<protein>
    <recommendedName>
        <fullName evidence="2">Integrase catalytic domain-containing protein</fullName>
    </recommendedName>
</protein>
<reference evidence="4" key="1">
    <citation type="journal article" date="2019" name="Int. J. Syst. Evol. Microbiol.">
        <title>The Global Catalogue of Microorganisms (GCM) 10K type strain sequencing project: providing services to taxonomists for standard genome sequencing and annotation.</title>
        <authorList>
            <consortium name="The Broad Institute Genomics Platform"/>
            <consortium name="The Broad Institute Genome Sequencing Center for Infectious Disease"/>
            <person name="Wu L."/>
            <person name="Ma J."/>
        </authorList>
    </citation>
    <scope>NUCLEOTIDE SEQUENCE [LARGE SCALE GENOMIC DNA]</scope>
    <source>
        <strain evidence="4">JCM 30742</strain>
    </source>
</reference>
<dbReference type="Pfam" id="PF00665">
    <property type="entry name" value="rve"/>
    <property type="match status" value="1"/>
</dbReference>
<dbReference type="InterPro" id="IPR012337">
    <property type="entry name" value="RNaseH-like_sf"/>
</dbReference>
<proteinExistence type="predicted"/>
<evidence type="ECO:0000313" key="4">
    <source>
        <dbReference type="Proteomes" id="UP001500752"/>
    </source>
</evidence>
<comment type="caution">
    <text evidence="3">The sequence shown here is derived from an EMBL/GenBank/DDBJ whole genome shotgun (WGS) entry which is preliminary data.</text>
</comment>
<organism evidence="3 4">
    <name type="scientific">Arthrobacter ginkgonis</name>
    <dbReference type="NCBI Taxonomy" id="1630594"/>
    <lineage>
        <taxon>Bacteria</taxon>
        <taxon>Bacillati</taxon>
        <taxon>Actinomycetota</taxon>
        <taxon>Actinomycetes</taxon>
        <taxon>Micrococcales</taxon>
        <taxon>Micrococcaceae</taxon>
        <taxon>Arthrobacter</taxon>
    </lineage>
</organism>
<dbReference type="EMBL" id="BAABEO010000026">
    <property type="protein sequence ID" value="GAA3699071.1"/>
    <property type="molecule type" value="Genomic_DNA"/>
</dbReference>
<dbReference type="InterPro" id="IPR036397">
    <property type="entry name" value="RNaseH_sf"/>
</dbReference>
<accession>A0ABP7D0P1</accession>
<feature type="domain" description="Integrase catalytic" evidence="2">
    <location>
        <begin position="4"/>
        <end position="171"/>
    </location>
</feature>
<evidence type="ECO:0000256" key="1">
    <source>
        <dbReference type="SAM" id="MobiDB-lite"/>
    </source>
</evidence>
<feature type="region of interest" description="Disordered" evidence="1">
    <location>
        <begin position="150"/>
        <end position="171"/>
    </location>
</feature>
<dbReference type="Gene3D" id="3.30.420.10">
    <property type="entry name" value="Ribonuclease H-like superfamily/Ribonuclease H"/>
    <property type="match status" value="1"/>
</dbReference>
<keyword evidence="4" id="KW-1185">Reference proteome</keyword>
<evidence type="ECO:0000259" key="2">
    <source>
        <dbReference type="PROSITE" id="PS50994"/>
    </source>
</evidence>